<gene>
    <name evidence="2" type="ORF">Q8A67_007306</name>
</gene>
<keyword evidence="3" id="KW-1185">Reference proteome</keyword>
<name>A0AA88Q3L3_9TELE</name>
<organism evidence="2 3">
    <name type="scientific">Cirrhinus molitorella</name>
    <name type="common">mud carp</name>
    <dbReference type="NCBI Taxonomy" id="172907"/>
    <lineage>
        <taxon>Eukaryota</taxon>
        <taxon>Metazoa</taxon>
        <taxon>Chordata</taxon>
        <taxon>Craniata</taxon>
        <taxon>Vertebrata</taxon>
        <taxon>Euteleostomi</taxon>
        <taxon>Actinopterygii</taxon>
        <taxon>Neopterygii</taxon>
        <taxon>Teleostei</taxon>
        <taxon>Ostariophysi</taxon>
        <taxon>Cypriniformes</taxon>
        <taxon>Cyprinidae</taxon>
        <taxon>Labeoninae</taxon>
        <taxon>Labeonini</taxon>
        <taxon>Cirrhinus</taxon>
    </lineage>
</organism>
<dbReference type="EMBL" id="JAUYZG010000006">
    <property type="protein sequence ID" value="KAK2905507.1"/>
    <property type="molecule type" value="Genomic_DNA"/>
</dbReference>
<sequence>MLEPARKKWRARELKRSVANELTPAQPLRASPSPHREASPVLFLCTDWYPSADASDLFSFSASKDEALDDSMSLAASNTEELSGYFHNLTPLPSKGAGVEVVST</sequence>
<comment type="caution">
    <text evidence="2">The sequence shown here is derived from an EMBL/GenBank/DDBJ whole genome shotgun (WGS) entry which is preliminary data.</text>
</comment>
<feature type="compositionally biased region" description="Basic and acidic residues" evidence="1">
    <location>
        <begin position="1"/>
        <end position="18"/>
    </location>
</feature>
<evidence type="ECO:0000313" key="2">
    <source>
        <dbReference type="EMBL" id="KAK2905507.1"/>
    </source>
</evidence>
<protein>
    <submittedName>
        <fullName evidence="2">Uncharacterized protein</fullName>
    </submittedName>
</protein>
<reference evidence="2" key="1">
    <citation type="submission" date="2023-08" db="EMBL/GenBank/DDBJ databases">
        <title>Chromosome-level Genome Assembly of mud carp (Cirrhinus molitorella).</title>
        <authorList>
            <person name="Liu H."/>
        </authorList>
    </citation>
    <scope>NUCLEOTIDE SEQUENCE</scope>
    <source>
        <strain evidence="2">Prfri</strain>
        <tissue evidence="2">Muscle</tissue>
    </source>
</reference>
<dbReference type="AlphaFoldDB" id="A0AA88Q3L3"/>
<feature type="region of interest" description="Disordered" evidence="1">
    <location>
        <begin position="1"/>
        <end position="36"/>
    </location>
</feature>
<dbReference type="Proteomes" id="UP001187343">
    <property type="component" value="Unassembled WGS sequence"/>
</dbReference>
<accession>A0AA88Q3L3</accession>
<evidence type="ECO:0000256" key="1">
    <source>
        <dbReference type="SAM" id="MobiDB-lite"/>
    </source>
</evidence>
<evidence type="ECO:0000313" key="3">
    <source>
        <dbReference type="Proteomes" id="UP001187343"/>
    </source>
</evidence>
<proteinExistence type="predicted"/>